<evidence type="ECO:0000256" key="7">
    <source>
        <dbReference type="ARBA" id="ARBA00023049"/>
    </source>
</evidence>
<dbReference type="InterPro" id="IPR042089">
    <property type="entry name" value="Peptidase_M13_dom_2"/>
</dbReference>
<keyword evidence="5" id="KW-0378">Hydrolase</keyword>
<keyword evidence="11" id="KW-1185">Reference proteome</keyword>
<dbReference type="Pfam" id="PF01431">
    <property type="entry name" value="Peptidase_M13"/>
    <property type="match status" value="1"/>
</dbReference>
<evidence type="ECO:0000256" key="1">
    <source>
        <dbReference type="ARBA" id="ARBA00001947"/>
    </source>
</evidence>
<dbReference type="PANTHER" id="PTHR11733">
    <property type="entry name" value="ZINC METALLOPROTEASE FAMILY M13 NEPRILYSIN-RELATED"/>
    <property type="match status" value="1"/>
</dbReference>
<dbReference type="InterPro" id="IPR008753">
    <property type="entry name" value="Peptidase_M13_N"/>
</dbReference>
<reference evidence="10" key="1">
    <citation type="submission" date="2022-07" db="EMBL/GenBank/DDBJ databases">
        <title>Fungi with potential for degradation of polypropylene.</title>
        <authorList>
            <person name="Gostincar C."/>
        </authorList>
    </citation>
    <scope>NUCLEOTIDE SEQUENCE</scope>
    <source>
        <strain evidence="10">EXF-13308</strain>
    </source>
</reference>
<comment type="similarity">
    <text evidence="2">Belongs to the peptidase M13 family.</text>
</comment>
<dbReference type="GO" id="GO:0016485">
    <property type="term" value="P:protein processing"/>
    <property type="evidence" value="ECO:0007669"/>
    <property type="project" value="TreeGrafter"/>
</dbReference>
<sequence>MKISAGVCYTAACIHLASKYLQGLSPHHQQIDPCTDFDEFVCGGWRTQHNVPSGRIQIKELYMLKGENMKTLRRILESPYPSESATWPFSPKHLKRAMASIDEENFGQLQRAYNAWHRLDKMARLWPVEPSSYGANQLLGKQNTDLGAIIKNLIVQDRDTLDFLFGEEVTAGIIGLPTYINDALPNIENRDPEARRDAASKVLGALHPVHAARNISDYLATAVLQLHADVSSIVQRPKTSPVSVKELNVLAPQLGLERALAPFLPGNLLDKPLLQGYCRDIVRLLLDTPIDVIQTALLWKTILRYNEYVHAPELKPLEGVPDPEERDDYEESSMRCAEHVGERDSGLGWLASRFFVDRALTPKGKELGTRIADSVKQQLVARTKEFDWMDDETKNQVIQKIENMEHQVGYPKDGPNIEDPESLRRYYTGLDITDDFIDNLDQMSMFHQLKSLEHMFHGSHSSWQSAGHPAATNAWYIPREVAVVVPAAMMQSPAFGADLPSYINYGGFGVVNGHELAHGFDRQSRAIDAHGAYSPTWSKQSLAEIARREECFIHQYDNFTIEGPNGPEHVNGTYTLHENVVDAAGLSLSFNAWKAHRDEYPELHLPGLQFLSKEQLFYVAYGHMWCSKLGPEATEYVLFEVHAPASARINVAAMANSAGFKEAFNCPSKEPVCEIW</sequence>
<comment type="cofactor">
    <cofactor evidence="1">
        <name>Zn(2+)</name>
        <dbReference type="ChEBI" id="CHEBI:29105"/>
    </cofactor>
</comment>
<keyword evidence="4" id="KW-0479">Metal-binding</keyword>
<evidence type="ECO:0000256" key="5">
    <source>
        <dbReference type="ARBA" id="ARBA00022801"/>
    </source>
</evidence>
<evidence type="ECO:0000313" key="11">
    <source>
        <dbReference type="Proteomes" id="UP001174694"/>
    </source>
</evidence>
<evidence type="ECO:0000259" key="8">
    <source>
        <dbReference type="Pfam" id="PF01431"/>
    </source>
</evidence>
<dbReference type="AlphaFoldDB" id="A0AA38RT63"/>
<keyword evidence="6" id="KW-0862">Zinc</keyword>
<dbReference type="PRINTS" id="PR00786">
    <property type="entry name" value="NEPRILYSIN"/>
</dbReference>
<dbReference type="Proteomes" id="UP001174694">
    <property type="component" value="Unassembled WGS sequence"/>
</dbReference>
<dbReference type="InterPro" id="IPR000718">
    <property type="entry name" value="Peptidase_M13"/>
</dbReference>
<organism evidence="10 11">
    <name type="scientific">Pleurostoma richardsiae</name>
    <dbReference type="NCBI Taxonomy" id="41990"/>
    <lineage>
        <taxon>Eukaryota</taxon>
        <taxon>Fungi</taxon>
        <taxon>Dikarya</taxon>
        <taxon>Ascomycota</taxon>
        <taxon>Pezizomycotina</taxon>
        <taxon>Sordariomycetes</taxon>
        <taxon>Sordariomycetidae</taxon>
        <taxon>Calosphaeriales</taxon>
        <taxon>Pleurostomataceae</taxon>
        <taxon>Pleurostoma</taxon>
    </lineage>
</organism>
<dbReference type="GO" id="GO:0046872">
    <property type="term" value="F:metal ion binding"/>
    <property type="evidence" value="ECO:0007669"/>
    <property type="project" value="UniProtKB-KW"/>
</dbReference>
<accession>A0AA38RT63</accession>
<protein>
    <submittedName>
        <fullName evidence="10">Zincin</fullName>
    </submittedName>
</protein>
<evidence type="ECO:0000259" key="9">
    <source>
        <dbReference type="Pfam" id="PF05649"/>
    </source>
</evidence>
<dbReference type="GO" id="GO:0004222">
    <property type="term" value="F:metalloendopeptidase activity"/>
    <property type="evidence" value="ECO:0007669"/>
    <property type="project" value="InterPro"/>
</dbReference>
<feature type="domain" description="Peptidase M13 C-terminal" evidence="8">
    <location>
        <begin position="473"/>
        <end position="671"/>
    </location>
</feature>
<keyword evidence="3" id="KW-0645">Protease</keyword>
<gene>
    <name evidence="10" type="ORF">NKR23_g7535</name>
</gene>
<evidence type="ECO:0000256" key="3">
    <source>
        <dbReference type="ARBA" id="ARBA00022670"/>
    </source>
</evidence>
<evidence type="ECO:0000256" key="2">
    <source>
        <dbReference type="ARBA" id="ARBA00007357"/>
    </source>
</evidence>
<evidence type="ECO:0000256" key="6">
    <source>
        <dbReference type="ARBA" id="ARBA00022833"/>
    </source>
</evidence>
<dbReference type="SUPFAM" id="SSF55486">
    <property type="entry name" value="Metalloproteases ('zincins'), catalytic domain"/>
    <property type="match status" value="1"/>
</dbReference>
<dbReference type="InterPro" id="IPR018497">
    <property type="entry name" value="Peptidase_M13_C"/>
</dbReference>
<dbReference type="InterPro" id="IPR024079">
    <property type="entry name" value="MetalloPept_cat_dom_sf"/>
</dbReference>
<dbReference type="CDD" id="cd08662">
    <property type="entry name" value="M13"/>
    <property type="match status" value="1"/>
</dbReference>
<dbReference type="Gene3D" id="3.40.390.10">
    <property type="entry name" value="Collagenase (Catalytic Domain)"/>
    <property type="match status" value="1"/>
</dbReference>
<evidence type="ECO:0000256" key="4">
    <source>
        <dbReference type="ARBA" id="ARBA00022723"/>
    </source>
</evidence>
<comment type="caution">
    <text evidence="10">The sequence shown here is derived from an EMBL/GenBank/DDBJ whole genome shotgun (WGS) entry which is preliminary data.</text>
</comment>
<dbReference type="PANTHER" id="PTHR11733:SF167">
    <property type="entry name" value="FI17812P1-RELATED"/>
    <property type="match status" value="1"/>
</dbReference>
<keyword evidence="7" id="KW-0482">Metalloprotease</keyword>
<proteinExistence type="inferred from homology"/>
<name>A0AA38RT63_9PEZI</name>
<dbReference type="EMBL" id="JANBVO010000024">
    <property type="protein sequence ID" value="KAJ9141950.1"/>
    <property type="molecule type" value="Genomic_DNA"/>
</dbReference>
<feature type="domain" description="Peptidase M13 N-terminal" evidence="9">
    <location>
        <begin position="33"/>
        <end position="411"/>
    </location>
</feature>
<dbReference type="GO" id="GO:0005886">
    <property type="term" value="C:plasma membrane"/>
    <property type="evidence" value="ECO:0007669"/>
    <property type="project" value="TreeGrafter"/>
</dbReference>
<dbReference type="Gene3D" id="1.10.1380.10">
    <property type="entry name" value="Neutral endopeptidase , domain2"/>
    <property type="match status" value="1"/>
</dbReference>
<dbReference type="Pfam" id="PF05649">
    <property type="entry name" value="Peptidase_M13_N"/>
    <property type="match status" value="1"/>
</dbReference>
<evidence type="ECO:0000313" key="10">
    <source>
        <dbReference type="EMBL" id="KAJ9141950.1"/>
    </source>
</evidence>